<organism evidence="1 2">
    <name type="scientific">Fictibacillus phosphorivorans</name>
    <dbReference type="NCBI Taxonomy" id="1221500"/>
    <lineage>
        <taxon>Bacteria</taxon>
        <taxon>Bacillati</taxon>
        <taxon>Bacillota</taxon>
        <taxon>Bacilli</taxon>
        <taxon>Bacillales</taxon>
        <taxon>Fictibacillaceae</taxon>
        <taxon>Fictibacillus</taxon>
    </lineage>
</organism>
<dbReference type="AlphaFoldDB" id="A0A163S0T4"/>
<accession>A0A163S0T4</accession>
<gene>
    <name evidence="1" type="ORF">AWM68_17240</name>
</gene>
<comment type="caution">
    <text evidence="1">The sequence shown here is derived from an EMBL/GenBank/DDBJ whole genome shotgun (WGS) entry which is preliminary data.</text>
</comment>
<dbReference type="Proteomes" id="UP000076567">
    <property type="component" value="Unassembled WGS sequence"/>
</dbReference>
<sequence>MNDIMTNHSYYIKKTVFEGDNDNLVELISVTEEICEKSTGKTVYTPVIVASHIREISLKDAKKHGLSIHDEDLKLFISDEQAEQLVNMKDESLFLSTIYNIIS</sequence>
<dbReference type="EMBL" id="LRFC01000006">
    <property type="protein sequence ID" value="KZE67919.1"/>
    <property type="molecule type" value="Genomic_DNA"/>
</dbReference>
<name>A0A163S0T4_9BACL</name>
<protein>
    <submittedName>
        <fullName evidence="1">Uncharacterized protein</fullName>
    </submittedName>
</protein>
<dbReference type="RefSeq" id="WP_066238265.1">
    <property type="nucleotide sequence ID" value="NZ_LRFC01000006.1"/>
</dbReference>
<reference evidence="2" key="1">
    <citation type="submission" date="2016-01" db="EMBL/GenBank/DDBJ databases">
        <title>Draft genome of Chromobacterium sp. F49.</title>
        <authorList>
            <person name="Hong K.W."/>
        </authorList>
    </citation>
    <scope>NUCLEOTIDE SEQUENCE [LARGE SCALE GENOMIC DNA]</scope>
    <source>
        <strain evidence="2">P7IIIA</strain>
    </source>
</reference>
<evidence type="ECO:0000313" key="2">
    <source>
        <dbReference type="Proteomes" id="UP000076567"/>
    </source>
</evidence>
<keyword evidence="2" id="KW-1185">Reference proteome</keyword>
<proteinExistence type="predicted"/>
<evidence type="ECO:0000313" key="1">
    <source>
        <dbReference type="EMBL" id="KZE67919.1"/>
    </source>
</evidence>
<dbReference type="OrthoDB" id="9883969at2"/>